<feature type="region of interest" description="Disordered" evidence="2">
    <location>
        <begin position="484"/>
        <end position="588"/>
    </location>
</feature>
<dbReference type="GO" id="GO:0008270">
    <property type="term" value="F:zinc ion binding"/>
    <property type="evidence" value="ECO:0007669"/>
    <property type="project" value="UniProtKB-KW"/>
</dbReference>
<feature type="compositionally biased region" description="Acidic residues" evidence="2">
    <location>
        <begin position="287"/>
        <end position="296"/>
    </location>
</feature>
<feature type="region of interest" description="Disordered" evidence="2">
    <location>
        <begin position="772"/>
        <end position="803"/>
    </location>
</feature>
<feature type="compositionally biased region" description="Polar residues" evidence="2">
    <location>
        <begin position="1156"/>
        <end position="1165"/>
    </location>
</feature>
<feature type="compositionally biased region" description="Polar residues" evidence="2">
    <location>
        <begin position="613"/>
        <end position="623"/>
    </location>
</feature>
<evidence type="ECO:0000259" key="3">
    <source>
        <dbReference type="PROSITE" id="PS50103"/>
    </source>
</evidence>
<feature type="region of interest" description="Disordered" evidence="2">
    <location>
        <begin position="818"/>
        <end position="839"/>
    </location>
</feature>
<feature type="region of interest" description="Disordered" evidence="2">
    <location>
        <begin position="229"/>
        <end position="252"/>
    </location>
</feature>
<dbReference type="OrthoDB" id="47330at2759"/>
<dbReference type="AlphaFoldDB" id="A0A8H5MDP3"/>
<feature type="compositionally biased region" description="Polar residues" evidence="2">
    <location>
        <begin position="728"/>
        <end position="737"/>
    </location>
</feature>
<feature type="region of interest" description="Disordered" evidence="2">
    <location>
        <begin position="404"/>
        <end position="424"/>
    </location>
</feature>
<dbReference type="EMBL" id="JAACJN010000016">
    <property type="protein sequence ID" value="KAF5390203.1"/>
    <property type="molecule type" value="Genomic_DNA"/>
</dbReference>
<feature type="region of interest" description="Disordered" evidence="2">
    <location>
        <begin position="341"/>
        <end position="389"/>
    </location>
</feature>
<evidence type="ECO:0000313" key="5">
    <source>
        <dbReference type="Proteomes" id="UP000518752"/>
    </source>
</evidence>
<keyword evidence="1" id="KW-0479">Metal-binding</keyword>
<feature type="compositionally biased region" description="Polar residues" evidence="2">
    <location>
        <begin position="352"/>
        <end position="368"/>
    </location>
</feature>
<feature type="compositionally biased region" description="Acidic residues" evidence="2">
    <location>
        <begin position="240"/>
        <end position="252"/>
    </location>
</feature>
<feature type="region of interest" description="Disordered" evidence="2">
    <location>
        <begin position="985"/>
        <end position="1081"/>
    </location>
</feature>
<reference evidence="4 5" key="1">
    <citation type="journal article" date="2020" name="ISME J.">
        <title>Uncovering the hidden diversity of litter-decomposition mechanisms in mushroom-forming fungi.</title>
        <authorList>
            <person name="Floudas D."/>
            <person name="Bentzer J."/>
            <person name="Ahren D."/>
            <person name="Johansson T."/>
            <person name="Persson P."/>
            <person name="Tunlid A."/>
        </authorList>
    </citation>
    <scope>NUCLEOTIDE SEQUENCE [LARGE SCALE GENOMIC DNA]</scope>
    <source>
        <strain evidence="4 5">CBS 406.79</strain>
    </source>
</reference>
<feature type="compositionally biased region" description="Low complexity" evidence="2">
    <location>
        <begin position="1026"/>
        <end position="1046"/>
    </location>
</feature>
<feature type="compositionally biased region" description="Polar residues" evidence="2">
    <location>
        <begin position="532"/>
        <end position="541"/>
    </location>
</feature>
<feature type="region of interest" description="Disordered" evidence="2">
    <location>
        <begin position="610"/>
        <end position="665"/>
    </location>
</feature>
<keyword evidence="1" id="KW-0862">Zinc</keyword>
<dbReference type="SMART" id="SM00356">
    <property type="entry name" value="ZnF_C3H1"/>
    <property type="match status" value="1"/>
</dbReference>
<feature type="compositionally biased region" description="Basic and acidic residues" evidence="2">
    <location>
        <begin position="341"/>
        <end position="351"/>
    </location>
</feature>
<dbReference type="Proteomes" id="UP000518752">
    <property type="component" value="Unassembled WGS sequence"/>
</dbReference>
<feature type="compositionally biased region" description="Polar residues" evidence="2">
    <location>
        <begin position="949"/>
        <end position="967"/>
    </location>
</feature>
<feature type="region of interest" description="Disordered" evidence="2">
    <location>
        <begin position="719"/>
        <end position="743"/>
    </location>
</feature>
<feature type="compositionally biased region" description="Low complexity" evidence="2">
    <location>
        <begin position="935"/>
        <end position="945"/>
    </location>
</feature>
<feature type="compositionally biased region" description="Polar residues" evidence="2">
    <location>
        <begin position="691"/>
        <end position="700"/>
    </location>
</feature>
<feature type="region of interest" description="Disordered" evidence="2">
    <location>
        <begin position="276"/>
        <end position="306"/>
    </location>
</feature>
<feature type="compositionally biased region" description="Acidic residues" evidence="2">
    <location>
        <begin position="406"/>
        <end position="422"/>
    </location>
</feature>
<sequence length="1173" mass="126160">MAVFQDPSWRIKKKPCEYYRKGRCIFGQDRCNFLHVMNDWNPDESTIIESQSLSKGLAVNIFPETPPSVRSPPRSPRTTSLLLALKGVIKDEEDEYIDDMSYEAVDDETGVDTQPVNPHSAPPSPAHSVLLSPVEFSDLQLKHFSLLHSGTRDSQQVPFQNSGFYDYGTPPSQWASPSPMNLSPPRSPALSSTFDLLASPFGSPLTRLLPNHAVKSPQIGPFVPRIPVSPSPLSSQCDPSQDEIQPDMDLDSPSEYHRQKLKERAEMVEAEAEVHTATLIAPRIPSDDEDDEDDGEYTGRLTARWDSDDQVTVRPFVLAPAPSPRSKSKVHRDDKLALVREEVDEALRKQSESSSKIFHSPETAQPHPSFNPEDIQADSTAHTPIPSSLGEDVTAQLAYLTQSQSDEFDDEDAVTSPEEDDTIGSLYNAYSDIGSDSERDEEDHYLEETDADGDICVSMSLPIVGSLPGTVKSLPLASLSEDRRVFTPPPRKSMSQSLSMSLPRAPSFPGTVTNLASASLPEDPRVLAPSPRRSTSQSLSMSLPRAPSLTGTVTDSAPASLPEDRRVFTPPPRKSTSQSLSMSLPRAPSLPGTAIDLASASLPEDRRVFTLSPRRSTSQSLSMSLPRAPLLGTVTDSASASSPENPRVFAPSPRRSTSQSLSMSLPRAPLLETAIDSALAEDSRAFAPSPRRSTSQSLSMSLPRAPLLETAIDSALAEDSRAFAPSPRRSTSQSLSMSLPRAPSFPETITDSAPALLLEDPRVSVLSPGRFTSLPRAHSLPGTVTDSAPAFLPEDPRVFTPPPERLTSQLVAKVFKPPAEESTPISSSNDINDAGDQSVLRSPYRRKNILRPLTLSMIMTANPLISASSTHADSTISSAPKSPFQSNDHPSSITPINVTSVSATSDFAASRHSLLSSLLSPPLDSDHAQKATIIPSLSPLSAPPAVTSGEPSGKSSPVRTTTTSTIPQPFKRSSIYYIREEATDMPNDTGLSQEPRSAPLAPQTWRGNESKKSSSEKSAGTSVSQRSLSRGSAAISRRSSSAASLSVPQSAHTTSSEIHVRRDLSPSPAKETCPSPHASTPRPALLFAIASDNPEEVERVLECGSNDKAASITANDAIGPQAQSALEFTLENDALKNRLGIVKQLLEFGADPSKAALTQSKPNSESDLDAALK</sequence>
<feature type="domain" description="C3H1-type" evidence="3">
    <location>
        <begin position="10"/>
        <end position="38"/>
    </location>
</feature>
<feature type="compositionally biased region" description="Polar residues" evidence="2">
    <location>
        <begin position="654"/>
        <end position="663"/>
    </location>
</feature>
<evidence type="ECO:0000256" key="2">
    <source>
        <dbReference type="SAM" id="MobiDB-lite"/>
    </source>
</evidence>
<feature type="region of interest" description="Disordered" evidence="2">
    <location>
        <begin position="935"/>
        <end position="973"/>
    </location>
</feature>
<keyword evidence="5" id="KW-1185">Reference proteome</keyword>
<evidence type="ECO:0000313" key="4">
    <source>
        <dbReference type="EMBL" id="KAF5390203.1"/>
    </source>
</evidence>
<feature type="region of interest" description="Disordered" evidence="2">
    <location>
        <begin position="682"/>
        <end position="702"/>
    </location>
</feature>
<feature type="zinc finger region" description="C3H1-type" evidence="1">
    <location>
        <begin position="10"/>
        <end position="38"/>
    </location>
</feature>
<accession>A0A8H5MDP3</accession>
<feature type="compositionally biased region" description="Polar residues" evidence="2">
    <location>
        <begin position="1047"/>
        <end position="1057"/>
    </location>
</feature>
<protein>
    <recommendedName>
        <fullName evidence="3">C3H1-type domain-containing protein</fullName>
    </recommendedName>
</protein>
<name>A0A8H5MDP3_9AGAR</name>
<dbReference type="InterPro" id="IPR000571">
    <property type="entry name" value="Znf_CCCH"/>
</dbReference>
<evidence type="ECO:0000256" key="1">
    <source>
        <dbReference type="PROSITE-ProRule" id="PRU00723"/>
    </source>
</evidence>
<gene>
    <name evidence="4" type="ORF">D9757_002820</name>
</gene>
<feature type="compositionally biased region" description="Polar residues" evidence="2">
    <location>
        <begin position="377"/>
        <end position="386"/>
    </location>
</feature>
<organism evidence="4 5">
    <name type="scientific">Collybiopsis confluens</name>
    <dbReference type="NCBI Taxonomy" id="2823264"/>
    <lineage>
        <taxon>Eukaryota</taxon>
        <taxon>Fungi</taxon>
        <taxon>Dikarya</taxon>
        <taxon>Basidiomycota</taxon>
        <taxon>Agaricomycotina</taxon>
        <taxon>Agaricomycetes</taxon>
        <taxon>Agaricomycetidae</taxon>
        <taxon>Agaricales</taxon>
        <taxon>Marasmiineae</taxon>
        <taxon>Omphalotaceae</taxon>
        <taxon>Collybiopsis</taxon>
    </lineage>
</organism>
<feature type="compositionally biased region" description="Polar residues" evidence="2">
    <location>
        <begin position="634"/>
        <end position="644"/>
    </location>
</feature>
<feature type="region of interest" description="Disordered" evidence="2">
    <location>
        <begin position="1152"/>
        <end position="1173"/>
    </location>
</feature>
<proteinExistence type="predicted"/>
<dbReference type="PROSITE" id="PS50103">
    <property type="entry name" value="ZF_C3H1"/>
    <property type="match status" value="1"/>
</dbReference>
<feature type="region of interest" description="Disordered" evidence="2">
    <location>
        <begin position="872"/>
        <end position="895"/>
    </location>
</feature>
<comment type="caution">
    <text evidence="4">The sequence shown here is derived from an EMBL/GenBank/DDBJ whole genome shotgun (WGS) entry which is preliminary data.</text>
</comment>
<keyword evidence="1" id="KW-0863">Zinc-finger</keyword>